<reference evidence="2 3" key="1">
    <citation type="submission" date="2017-08" db="EMBL/GenBank/DDBJ databases">
        <title>Infants hospitalized years apart are colonized by the same room-sourced microbial strains.</title>
        <authorList>
            <person name="Brooks B."/>
            <person name="Olm M.R."/>
            <person name="Firek B.A."/>
            <person name="Baker R."/>
            <person name="Thomas B.C."/>
            <person name="Morowitz M.J."/>
            <person name="Banfield J.F."/>
        </authorList>
    </citation>
    <scope>NUCLEOTIDE SEQUENCE [LARGE SCALE GENOMIC DNA]</scope>
    <source>
        <strain evidence="2">S2_012_000_R2_81</strain>
    </source>
</reference>
<dbReference type="Gene3D" id="3.40.50.1820">
    <property type="entry name" value="alpha/beta hydrolase"/>
    <property type="match status" value="1"/>
</dbReference>
<feature type="domain" description="AB hydrolase-1" evidence="1">
    <location>
        <begin position="65"/>
        <end position="193"/>
    </location>
</feature>
<comment type="caution">
    <text evidence="2">The sequence shown here is derived from an EMBL/GenBank/DDBJ whole genome shotgun (WGS) entry which is preliminary data.</text>
</comment>
<dbReference type="Pfam" id="PF00561">
    <property type="entry name" value="Abhydrolase_1"/>
    <property type="match status" value="1"/>
</dbReference>
<dbReference type="PANTHER" id="PTHR43194:SF2">
    <property type="entry name" value="PEROXISOMAL MEMBRANE PROTEIN LPX1"/>
    <property type="match status" value="1"/>
</dbReference>
<dbReference type="InterPro" id="IPR000073">
    <property type="entry name" value="AB_hydrolase_1"/>
</dbReference>
<dbReference type="SUPFAM" id="SSF53474">
    <property type="entry name" value="alpha/beta-Hydrolases"/>
    <property type="match status" value="1"/>
</dbReference>
<keyword evidence="2" id="KW-0378">Hydrolase</keyword>
<dbReference type="EMBL" id="QFOD01000002">
    <property type="protein sequence ID" value="PZP35840.1"/>
    <property type="molecule type" value="Genomic_DNA"/>
</dbReference>
<evidence type="ECO:0000259" key="1">
    <source>
        <dbReference type="Pfam" id="PF00561"/>
    </source>
</evidence>
<dbReference type="PANTHER" id="PTHR43194">
    <property type="entry name" value="HYDROLASE ALPHA/BETA FOLD FAMILY"/>
    <property type="match status" value="1"/>
</dbReference>
<protein>
    <submittedName>
        <fullName evidence="2">Alpha/beta hydrolase</fullName>
    </submittedName>
</protein>
<dbReference type="InterPro" id="IPR029058">
    <property type="entry name" value="AB_hydrolase_fold"/>
</dbReference>
<dbReference type="Proteomes" id="UP000249633">
    <property type="component" value="Unassembled WGS sequence"/>
</dbReference>
<name>A0A2W5E471_9BURK</name>
<evidence type="ECO:0000313" key="3">
    <source>
        <dbReference type="Proteomes" id="UP000249633"/>
    </source>
</evidence>
<accession>A0A2W5E471</accession>
<gene>
    <name evidence="2" type="ORF">DI603_03480</name>
</gene>
<dbReference type="GO" id="GO:0016787">
    <property type="term" value="F:hydrolase activity"/>
    <property type="evidence" value="ECO:0007669"/>
    <property type="project" value="UniProtKB-KW"/>
</dbReference>
<evidence type="ECO:0000313" key="2">
    <source>
        <dbReference type="EMBL" id="PZP35840.1"/>
    </source>
</evidence>
<proteinExistence type="predicted"/>
<dbReference type="AlphaFoldDB" id="A0A2W5E471"/>
<dbReference type="InterPro" id="IPR050228">
    <property type="entry name" value="Carboxylesterase_BioH"/>
</dbReference>
<organism evidence="2 3">
    <name type="scientific">Roseateles depolymerans</name>
    <dbReference type="NCBI Taxonomy" id="76731"/>
    <lineage>
        <taxon>Bacteria</taxon>
        <taxon>Pseudomonadati</taxon>
        <taxon>Pseudomonadota</taxon>
        <taxon>Betaproteobacteria</taxon>
        <taxon>Burkholderiales</taxon>
        <taxon>Sphaerotilaceae</taxon>
        <taxon>Roseateles</taxon>
    </lineage>
</organism>
<sequence length="267" mass="28373">MQAPQPGTPPTRDDRLTAARVALSVPERLPATPQELSALAPGARPPLLHEGQRLARWTLGSGPDVVLVHGWNGRSTQWVPWLPALLAAGWRVQLLDLPGHGESTGQEASVVHAGRALRELCAELGTVHAVIGHSMGSAAVLWALRHGVRLSRSVHLAGPSSLTPVVHGIAAAQGLDAADRRAFAGWAEGFIGAPLASVDLPAVRPHLRHPALLLHDPDDRVVPYAASRALQDAWPLARLEPVSGLGHRRILSDEGVIRSAVSFLRMP</sequence>